<accession>A0A0W0UZD1</accession>
<evidence type="ECO:0000259" key="2">
    <source>
        <dbReference type="Pfam" id="PF00582"/>
    </source>
</evidence>
<evidence type="ECO:0000313" key="4">
    <source>
        <dbReference type="Proteomes" id="UP000054715"/>
    </source>
</evidence>
<organism evidence="3 4">
    <name type="scientific">Legionella jamestowniensis</name>
    <dbReference type="NCBI Taxonomy" id="455"/>
    <lineage>
        <taxon>Bacteria</taxon>
        <taxon>Pseudomonadati</taxon>
        <taxon>Pseudomonadota</taxon>
        <taxon>Gammaproteobacteria</taxon>
        <taxon>Legionellales</taxon>
        <taxon>Legionellaceae</taxon>
        <taxon>Legionella</taxon>
    </lineage>
</organism>
<dbReference type="OrthoDB" id="9792500at2"/>
<comment type="caution">
    <text evidence="3">The sequence shown here is derived from an EMBL/GenBank/DDBJ whole genome shotgun (WGS) entry which is preliminary data.</text>
</comment>
<dbReference type="Pfam" id="PF00582">
    <property type="entry name" value="Usp"/>
    <property type="match status" value="2"/>
</dbReference>
<dbReference type="CDD" id="cd00293">
    <property type="entry name" value="USP-like"/>
    <property type="match status" value="2"/>
</dbReference>
<feature type="domain" description="UspA" evidence="2">
    <location>
        <begin position="149"/>
        <end position="289"/>
    </location>
</feature>
<evidence type="ECO:0000256" key="1">
    <source>
        <dbReference type="ARBA" id="ARBA00008791"/>
    </source>
</evidence>
<dbReference type="Gene3D" id="3.40.50.620">
    <property type="entry name" value="HUPs"/>
    <property type="match status" value="2"/>
</dbReference>
<comment type="similarity">
    <text evidence="1">Belongs to the universal stress protein A family.</text>
</comment>
<dbReference type="AlphaFoldDB" id="A0A0W0UZD1"/>
<evidence type="ECO:0000313" key="3">
    <source>
        <dbReference type="EMBL" id="KTD13235.1"/>
    </source>
</evidence>
<dbReference type="InterPro" id="IPR006015">
    <property type="entry name" value="Universal_stress_UspA"/>
</dbReference>
<dbReference type="PATRIC" id="fig|455.5.peg.27"/>
<proteinExistence type="inferred from homology"/>
<dbReference type="EMBL" id="LNYG01000001">
    <property type="protein sequence ID" value="KTD13235.1"/>
    <property type="molecule type" value="Genomic_DNA"/>
</dbReference>
<sequence length="297" mass="33913">MTLLNILIASDFSKHADWALQRTISLAKINQATIHFLHILTPPLGSIAQSSEMELQLNHFSEKKEIEEKILKQLKNNHHKLSVGVSVVLGRAADEVVRYADEKSCDLIIVGAHGNYYINDYVLGTTSGSIIRQSCVPVLLIKKEPHFAYERILIATDLSNASKETVRFTFNCFPEANFQLLHIVDIYYRQFLNPTDFDEKFLDTQHPKIKTIFEKLDDFLDQCQVDKRKFEKKIIGDYYADAIVKQASKWKADLLAFGTQGKSKLHYLLIGSVAKRILHLSSVDMLAIPPKFNLHNR</sequence>
<name>A0A0W0UZD1_9GAMM</name>
<dbReference type="PANTHER" id="PTHR46268">
    <property type="entry name" value="STRESS RESPONSE PROTEIN NHAX"/>
    <property type="match status" value="1"/>
</dbReference>
<dbReference type="PANTHER" id="PTHR46268:SF6">
    <property type="entry name" value="UNIVERSAL STRESS PROTEIN UP12"/>
    <property type="match status" value="1"/>
</dbReference>
<dbReference type="InterPro" id="IPR006016">
    <property type="entry name" value="UspA"/>
</dbReference>
<dbReference type="InterPro" id="IPR014729">
    <property type="entry name" value="Rossmann-like_a/b/a_fold"/>
</dbReference>
<dbReference type="SUPFAM" id="SSF52402">
    <property type="entry name" value="Adenine nucleotide alpha hydrolases-like"/>
    <property type="match status" value="2"/>
</dbReference>
<gene>
    <name evidence="3" type="ORF">Ljam_0025</name>
</gene>
<dbReference type="PRINTS" id="PR01438">
    <property type="entry name" value="UNVRSLSTRESS"/>
</dbReference>
<dbReference type="STRING" id="455.Ljam_0025"/>
<protein>
    <submittedName>
        <fullName evidence="3">Universal stress family protein</fullName>
    </submittedName>
</protein>
<reference evidence="3 4" key="1">
    <citation type="submission" date="2015-11" db="EMBL/GenBank/DDBJ databases">
        <title>Genomic analysis of 38 Legionella species identifies large and diverse effector repertoires.</title>
        <authorList>
            <person name="Burstein D."/>
            <person name="Amaro F."/>
            <person name="Zusman T."/>
            <person name="Lifshitz Z."/>
            <person name="Cohen O."/>
            <person name="Gilbert J.A."/>
            <person name="Pupko T."/>
            <person name="Shuman H.A."/>
            <person name="Segal G."/>
        </authorList>
    </citation>
    <scope>NUCLEOTIDE SEQUENCE [LARGE SCALE GENOMIC DNA]</scope>
    <source>
        <strain evidence="3 4">JA-26-G1-E2</strain>
    </source>
</reference>
<dbReference type="RefSeq" id="WP_058448113.1">
    <property type="nucleotide sequence ID" value="NZ_CAAAJF010000003.1"/>
</dbReference>
<dbReference type="Proteomes" id="UP000054715">
    <property type="component" value="Unassembled WGS sequence"/>
</dbReference>
<feature type="domain" description="UspA" evidence="2">
    <location>
        <begin position="5"/>
        <end position="142"/>
    </location>
</feature>